<evidence type="ECO:0000256" key="3">
    <source>
        <dbReference type="ARBA" id="ARBA00022729"/>
    </source>
</evidence>
<comment type="similarity">
    <text evidence="2">Belongs to the bacterial solute-binding protein 2 family.</text>
</comment>
<sequence length="363" mass="40497">MCCVFCVFPAWAMTVTFLNPGKSDEIYWVHATQSMEAAARSLGVQLEVLYAERNHLQALTFARQLAARPRFARPDYVILSNDYATGPELIRILDAAQIKTFLSFSGISDSKERARIGVPRSLYRGWLGSLEPQSEEAGYLTAQTLIAKARAARLTAPDGKLHMLVIAGDRSTTSSLKRNTGMHRAVSESADVIIDQEVYAEWNRAKAQEQSEWLYLRHPHARLIWSGNDLMAFGAMEAWRARGGKPGNDALFSAINTSAEAFTALESGSLSALAGGHFITGAFSLVMLYDYHNGKDFAEEGLELGKSMFILFSKEDLSRFRFLFGNTGFTQVNFRKFSKVLNPSIKSYHFSFAQLMTRAEEKK</sequence>
<dbReference type="SUPFAM" id="SSF53822">
    <property type="entry name" value="Periplasmic binding protein-like I"/>
    <property type="match status" value="1"/>
</dbReference>
<proteinExistence type="inferred from homology"/>
<comment type="subcellular location">
    <subcellularLocation>
        <location evidence="1">Cell envelope</location>
    </subcellularLocation>
</comment>
<protein>
    <submittedName>
        <fullName evidence="5">ABC transporter substrate-binding protein</fullName>
    </submittedName>
</protein>
<evidence type="ECO:0000256" key="1">
    <source>
        <dbReference type="ARBA" id="ARBA00004196"/>
    </source>
</evidence>
<dbReference type="Gene3D" id="3.40.50.2300">
    <property type="match status" value="2"/>
</dbReference>
<evidence type="ECO:0000259" key="4">
    <source>
        <dbReference type="Pfam" id="PF13407"/>
    </source>
</evidence>
<gene>
    <name evidence="5" type="ORF">H8K43_09520</name>
</gene>
<dbReference type="Pfam" id="PF13407">
    <property type="entry name" value="Peripla_BP_4"/>
    <property type="match status" value="1"/>
</dbReference>
<name>A0ABR7A4S7_9BURK</name>
<evidence type="ECO:0000256" key="2">
    <source>
        <dbReference type="ARBA" id="ARBA00007639"/>
    </source>
</evidence>
<dbReference type="EMBL" id="JACOGD010000004">
    <property type="protein sequence ID" value="MBC3931909.1"/>
    <property type="molecule type" value="Genomic_DNA"/>
</dbReference>
<feature type="domain" description="Periplasmic binding protein" evidence="4">
    <location>
        <begin position="16"/>
        <end position="290"/>
    </location>
</feature>
<accession>A0ABR7A4S7</accession>
<dbReference type="InterPro" id="IPR028082">
    <property type="entry name" value="Peripla_BP_I"/>
</dbReference>
<dbReference type="PANTHER" id="PTHR46847">
    <property type="entry name" value="D-ALLOSE-BINDING PERIPLASMIC PROTEIN-RELATED"/>
    <property type="match status" value="1"/>
</dbReference>
<dbReference type="PANTHER" id="PTHR46847:SF2">
    <property type="entry name" value="ABC TRANSPORTER SUGAR-BINDING PROTEIN"/>
    <property type="match status" value="1"/>
</dbReference>
<dbReference type="Proteomes" id="UP000654304">
    <property type="component" value="Unassembled WGS sequence"/>
</dbReference>
<keyword evidence="3" id="KW-0732">Signal</keyword>
<dbReference type="InterPro" id="IPR025997">
    <property type="entry name" value="SBP_2_dom"/>
</dbReference>
<evidence type="ECO:0000313" key="6">
    <source>
        <dbReference type="Proteomes" id="UP000654304"/>
    </source>
</evidence>
<reference evidence="5 6" key="1">
    <citation type="submission" date="2020-08" db="EMBL/GenBank/DDBJ databases">
        <title>Novel species isolated from subtropical streams in China.</title>
        <authorList>
            <person name="Lu H."/>
        </authorList>
    </citation>
    <scope>NUCLEOTIDE SEQUENCE [LARGE SCALE GENOMIC DNA]</scope>
    <source>
        <strain evidence="5 6">CY22W</strain>
    </source>
</reference>
<comment type="caution">
    <text evidence="5">The sequence shown here is derived from an EMBL/GenBank/DDBJ whole genome shotgun (WGS) entry which is preliminary data.</text>
</comment>
<evidence type="ECO:0000313" key="5">
    <source>
        <dbReference type="EMBL" id="MBC3931909.1"/>
    </source>
</evidence>
<dbReference type="CDD" id="cd06324">
    <property type="entry name" value="PBP1_ABC_sugar_binding-like"/>
    <property type="match status" value="1"/>
</dbReference>
<keyword evidence="6" id="KW-1185">Reference proteome</keyword>
<organism evidence="5 6">
    <name type="scientific">Undibacterium curvum</name>
    <dbReference type="NCBI Taxonomy" id="2762294"/>
    <lineage>
        <taxon>Bacteria</taxon>
        <taxon>Pseudomonadati</taxon>
        <taxon>Pseudomonadota</taxon>
        <taxon>Betaproteobacteria</taxon>
        <taxon>Burkholderiales</taxon>
        <taxon>Oxalobacteraceae</taxon>
        <taxon>Undibacterium</taxon>
    </lineage>
</organism>